<keyword evidence="3" id="KW-0158">Chromosome</keyword>
<keyword evidence="11" id="KW-1185">Reference proteome</keyword>
<dbReference type="InterPro" id="IPR032429">
    <property type="entry name" value="Nibrin_BRCT2"/>
</dbReference>
<feature type="compositionally biased region" description="Polar residues" evidence="8">
    <location>
        <begin position="458"/>
        <end position="474"/>
    </location>
</feature>
<feature type="domain" description="FHA" evidence="9">
    <location>
        <begin position="24"/>
        <end position="95"/>
    </location>
</feature>
<evidence type="ECO:0000256" key="8">
    <source>
        <dbReference type="SAM" id="MobiDB-lite"/>
    </source>
</evidence>
<feature type="region of interest" description="Disordered" evidence="8">
    <location>
        <begin position="365"/>
        <end position="493"/>
    </location>
</feature>
<evidence type="ECO:0000256" key="4">
    <source>
        <dbReference type="ARBA" id="ARBA00022763"/>
    </source>
</evidence>
<feature type="compositionally biased region" description="Basic and acidic residues" evidence="8">
    <location>
        <begin position="752"/>
        <end position="769"/>
    </location>
</feature>
<protein>
    <recommendedName>
        <fullName evidence="9">FHA domain-containing protein</fullName>
    </recommendedName>
</protein>
<evidence type="ECO:0000256" key="3">
    <source>
        <dbReference type="ARBA" id="ARBA00022454"/>
    </source>
</evidence>
<dbReference type="InterPro" id="IPR008984">
    <property type="entry name" value="SMAD_FHA_dom_sf"/>
</dbReference>
<dbReference type="GO" id="GO:0030870">
    <property type="term" value="C:Mre11 complex"/>
    <property type="evidence" value="ECO:0007669"/>
    <property type="project" value="InterPro"/>
</dbReference>
<reference evidence="10" key="1">
    <citation type="journal article" date="2020" name="Stud. Mycol.">
        <title>101 Dothideomycetes genomes: a test case for predicting lifestyles and emergence of pathogens.</title>
        <authorList>
            <person name="Haridas S."/>
            <person name="Albert R."/>
            <person name="Binder M."/>
            <person name="Bloem J."/>
            <person name="Labutti K."/>
            <person name="Salamov A."/>
            <person name="Andreopoulos B."/>
            <person name="Baker S."/>
            <person name="Barry K."/>
            <person name="Bills G."/>
            <person name="Bluhm B."/>
            <person name="Cannon C."/>
            <person name="Castanera R."/>
            <person name="Culley D."/>
            <person name="Daum C."/>
            <person name="Ezra D."/>
            <person name="Gonzalez J."/>
            <person name="Henrissat B."/>
            <person name="Kuo A."/>
            <person name="Liang C."/>
            <person name="Lipzen A."/>
            <person name="Lutzoni F."/>
            <person name="Magnuson J."/>
            <person name="Mondo S."/>
            <person name="Nolan M."/>
            <person name="Ohm R."/>
            <person name="Pangilinan J."/>
            <person name="Park H.-J."/>
            <person name="Ramirez L."/>
            <person name="Alfaro M."/>
            <person name="Sun H."/>
            <person name="Tritt A."/>
            <person name="Yoshinaga Y."/>
            <person name="Zwiers L.-H."/>
            <person name="Turgeon B."/>
            <person name="Goodwin S."/>
            <person name="Spatafora J."/>
            <person name="Crous P."/>
            <person name="Grigoriev I."/>
        </authorList>
    </citation>
    <scope>NUCLEOTIDE SEQUENCE</scope>
    <source>
        <strain evidence="10">CBS 269.34</strain>
    </source>
</reference>
<name>A0A6A6RE65_9PEZI</name>
<evidence type="ECO:0000313" key="10">
    <source>
        <dbReference type="EMBL" id="KAF2501757.1"/>
    </source>
</evidence>
<dbReference type="SUPFAM" id="SSF52113">
    <property type="entry name" value="BRCT domain"/>
    <property type="match status" value="1"/>
</dbReference>
<evidence type="ECO:0000256" key="7">
    <source>
        <dbReference type="ARBA" id="ARBA00044757"/>
    </source>
</evidence>
<feature type="compositionally biased region" description="Polar residues" evidence="8">
    <location>
        <begin position="483"/>
        <end position="493"/>
    </location>
</feature>
<gene>
    <name evidence="10" type="ORF">BU16DRAFT_522650</name>
</gene>
<keyword evidence="4" id="KW-0227">DNA damage</keyword>
<dbReference type="PANTHER" id="PTHR12162">
    <property type="entry name" value="NIBRIN-RELATED"/>
    <property type="match status" value="1"/>
</dbReference>
<feature type="region of interest" description="Disordered" evidence="8">
    <location>
        <begin position="509"/>
        <end position="557"/>
    </location>
</feature>
<evidence type="ECO:0000256" key="2">
    <source>
        <dbReference type="ARBA" id="ARBA00004286"/>
    </source>
</evidence>
<dbReference type="InterPro" id="IPR036420">
    <property type="entry name" value="BRCT_dom_sf"/>
</dbReference>
<dbReference type="GO" id="GO:0005694">
    <property type="term" value="C:chromosome"/>
    <property type="evidence" value="ECO:0007669"/>
    <property type="project" value="UniProtKB-SubCell"/>
</dbReference>
<dbReference type="GO" id="GO:0007095">
    <property type="term" value="P:mitotic G2 DNA damage checkpoint signaling"/>
    <property type="evidence" value="ECO:0007669"/>
    <property type="project" value="InterPro"/>
</dbReference>
<dbReference type="OrthoDB" id="552194at2759"/>
<dbReference type="PROSITE" id="PS50006">
    <property type="entry name" value="FHA_DOMAIN"/>
    <property type="match status" value="1"/>
</dbReference>
<evidence type="ECO:0000256" key="1">
    <source>
        <dbReference type="ARBA" id="ARBA00004123"/>
    </source>
</evidence>
<evidence type="ECO:0000256" key="6">
    <source>
        <dbReference type="ARBA" id="ARBA00023242"/>
    </source>
</evidence>
<dbReference type="InterPro" id="IPR000253">
    <property type="entry name" value="FHA_dom"/>
</dbReference>
<sequence length="809" mass="89771">MWILEHDGNLFGGKKVWLKPGTQQIFGRTRPPQGKENGDGTNNIRFIDDKRVSRKHITITVSAVAIGEGTQLHSRSKVNIIESSKFGTSIDGAAKIKGETITLTKTEHTIQLGSWGELLRIKWQPVVFTFAISKKDVKTLASQAEALDMKTSMEYVFNTTTHVVTVKRNTPKCLLALLNARHIVTSSFVNAVIAATTAQNADPNNYIPSPFELDFEGNWPKESEYIPPVGQEPVARPADLFKPDPNRADMFGGYTFIFCDERQYENLSNAVNSGGGKALLFPLQHGQTTVGEFEEFVRSTTGNKGIGEFGPGKSEKGVVVIRYTTQDDDLWATEFMSSVDLALNQRSMQQNEFLDAITMNKASELRRPLPESEVPSSMPKPSRSARTPNVNTSPTSQLQSEIPSNLPESPKPVASRRRARRAITTSRFDDFDDFVPTKSQPVASDSLLSEIPEKSQARDSQAVDTQAGGTQLKTQSRKRRSPPSDSEMQDSNQIDALFPAAAAIKRRRIDAARTRNSPSKSPEPESAGNASTNKPKGTAKQVYEELKKAKKKASEKEKDLNLVELARVRQEAEQEAARKDAEALRNAMEGVDISELRGLAHIEEMELPARAERSNRREAAIDPRWDARWNGRKNFKGFRRNRLADGNLRAPQKVFVPLEEVSRERARGPVGEDYLESSSRSEQVRDSQRSGRSGRSEGRQRLGRVDEDPDASTAPILKRRQAILAKRAAEAAQQDPGDDLDAHMSDVVVDSMGRDSPAEPVREVRREQPVQKGKRPAGSVAGNAPPLKKVRSETANGEETGFRFRRRKL</sequence>
<evidence type="ECO:0000259" key="9">
    <source>
        <dbReference type="PROSITE" id="PS50006"/>
    </source>
</evidence>
<dbReference type="SUPFAM" id="SSF49879">
    <property type="entry name" value="SMAD/FHA domain"/>
    <property type="match status" value="1"/>
</dbReference>
<comment type="similarity">
    <text evidence="7">Belongs to the Nibrin family.</text>
</comment>
<evidence type="ECO:0000256" key="5">
    <source>
        <dbReference type="ARBA" id="ARBA00023204"/>
    </source>
</evidence>
<comment type="subcellular location">
    <subcellularLocation>
        <location evidence="2">Chromosome</location>
    </subcellularLocation>
    <subcellularLocation>
        <location evidence="1">Nucleus</location>
    </subcellularLocation>
</comment>
<dbReference type="Pfam" id="PF16508">
    <property type="entry name" value="NIBRIN_BRCT_II"/>
    <property type="match status" value="1"/>
</dbReference>
<organism evidence="10 11">
    <name type="scientific">Lophium mytilinum</name>
    <dbReference type="NCBI Taxonomy" id="390894"/>
    <lineage>
        <taxon>Eukaryota</taxon>
        <taxon>Fungi</taxon>
        <taxon>Dikarya</taxon>
        <taxon>Ascomycota</taxon>
        <taxon>Pezizomycotina</taxon>
        <taxon>Dothideomycetes</taxon>
        <taxon>Pleosporomycetidae</taxon>
        <taxon>Mytilinidiales</taxon>
        <taxon>Mytilinidiaceae</taxon>
        <taxon>Lophium</taxon>
    </lineage>
</organism>
<dbReference type="GO" id="GO:0003684">
    <property type="term" value="F:damaged DNA binding"/>
    <property type="evidence" value="ECO:0007669"/>
    <property type="project" value="TreeGrafter"/>
</dbReference>
<proteinExistence type="inferred from homology"/>
<dbReference type="Gene3D" id="3.40.50.10190">
    <property type="entry name" value="BRCT domain"/>
    <property type="match status" value="1"/>
</dbReference>
<accession>A0A6A6RE65</accession>
<dbReference type="GO" id="GO:0000724">
    <property type="term" value="P:double-strand break repair via homologous recombination"/>
    <property type="evidence" value="ECO:0007669"/>
    <property type="project" value="TreeGrafter"/>
</dbReference>
<keyword evidence="6" id="KW-0539">Nucleus</keyword>
<dbReference type="Gene3D" id="2.60.200.20">
    <property type="match status" value="1"/>
</dbReference>
<dbReference type="InterPro" id="IPR040227">
    <property type="entry name" value="Nibrin-rel"/>
</dbReference>
<dbReference type="Gene3D" id="3.40.50.10980">
    <property type="entry name" value="Nibrin, BRCT2 domain"/>
    <property type="match status" value="1"/>
</dbReference>
<dbReference type="AlphaFoldDB" id="A0A6A6RE65"/>
<feature type="region of interest" description="Disordered" evidence="8">
    <location>
        <begin position="649"/>
        <end position="809"/>
    </location>
</feature>
<feature type="compositionally biased region" description="Basic and acidic residues" evidence="8">
    <location>
        <begin position="542"/>
        <end position="557"/>
    </location>
</feature>
<keyword evidence="5" id="KW-0234">DNA repair</keyword>
<dbReference type="EMBL" id="MU004182">
    <property type="protein sequence ID" value="KAF2501757.1"/>
    <property type="molecule type" value="Genomic_DNA"/>
</dbReference>
<feature type="compositionally biased region" description="Polar residues" evidence="8">
    <location>
        <begin position="437"/>
        <end position="447"/>
    </location>
</feature>
<dbReference type="InterPro" id="IPR043014">
    <property type="entry name" value="Nibrin_BRCT2_sf"/>
</dbReference>
<evidence type="ECO:0000313" key="11">
    <source>
        <dbReference type="Proteomes" id="UP000799750"/>
    </source>
</evidence>
<dbReference type="Proteomes" id="UP000799750">
    <property type="component" value="Unassembled WGS sequence"/>
</dbReference>
<feature type="compositionally biased region" description="Basic and acidic residues" evidence="8">
    <location>
        <begin position="682"/>
        <end position="706"/>
    </location>
</feature>
<feature type="compositionally biased region" description="Polar residues" evidence="8">
    <location>
        <begin position="384"/>
        <end position="407"/>
    </location>
</feature>
<dbReference type="PANTHER" id="PTHR12162:SF0">
    <property type="entry name" value="NIBRIN"/>
    <property type="match status" value="1"/>
</dbReference>